<accession>A0AAW1SCN4</accession>
<gene>
    <name evidence="6" type="ORF">WJX81_002676</name>
</gene>
<evidence type="ECO:0000256" key="1">
    <source>
        <dbReference type="ARBA" id="ARBA00006198"/>
    </source>
</evidence>
<sequence length="301" mass="30527">MSAPSAGAPPRQVIVGVDGGGTKTGVSILDAATKELLAQTVAGSTNWNSVGKEPAFLTLRRAVLCALTAASSSASDVLWIWLGRPGCALICGTGSIAVGLSAHEGVLRVGGWGPLFLDGGSGYDLGQQALAAVARATDGRGGDTILQAAICAYCNVTNSMDLLGWAYAQQGWAPIAALAPLVIAAAEGGDEVAAEIIARAADQAAGAVAAMVTKCGLQGAFPIALTGGLLEDPNSGFSKALYMRLKRDHPEAALVASSLPAHHMAALLAYGRYLGEQVPLKNFQIGSGTSIKSLQTVSQRC</sequence>
<comment type="similarity">
    <text evidence="1">Belongs to the eukaryotic-type N-acetylglucosamine kinase family.</text>
</comment>
<dbReference type="GO" id="GO:0045127">
    <property type="term" value="F:N-acetylglucosamine kinase activity"/>
    <property type="evidence" value="ECO:0007669"/>
    <property type="project" value="UniProtKB-EC"/>
</dbReference>
<dbReference type="InterPro" id="IPR052519">
    <property type="entry name" value="Euk-type_GlcNAc_Kinase"/>
</dbReference>
<dbReference type="InterPro" id="IPR043129">
    <property type="entry name" value="ATPase_NBD"/>
</dbReference>
<protein>
    <recommendedName>
        <fullName evidence="3">N-acetyl-D-glucosamine kinase</fullName>
        <ecNumber evidence="2">2.7.1.59</ecNumber>
    </recommendedName>
    <alternativeName>
        <fullName evidence="4">GlcNAc kinase</fullName>
    </alternativeName>
</protein>
<dbReference type="Pfam" id="PF01869">
    <property type="entry name" value="BcrAD_BadFG"/>
    <property type="match status" value="1"/>
</dbReference>
<dbReference type="PANTHER" id="PTHR43190">
    <property type="entry name" value="N-ACETYL-D-GLUCOSAMINE KINASE"/>
    <property type="match status" value="1"/>
</dbReference>
<reference evidence="6 7" key="1">
    <citation type="journal article" date="2024" name="Nat. Commun.">
        <title>Phylogenomics reveals the evolutionary origins of lichenization in chlorophyte algae.</title>
        <authorList>
            <person name="Puginier C."/>
            <person name="Libourel C."/>
            <person name="Otte J."/>
            <person name="Skaloud P."/>
            <person name="Haon M."/>
            <person name="Grisel S."/>
            <person name="Petersen M."/>
            <person name="Berrin J.G."/>
            <person name="Delaux P.M."/>
            <person name="Dal Grande F."/>
            <person name="Keller J."/>
        </authorList>
    </citation>
    <scope>NUCLEOTIDE SEQUENCE [LARGE SCALE GENOMIC DNA]</scope>
    <source>
        <strain evidence="6 7">SAG 245.80</strain>
    </source>
</reference>
<organism evidence="6 7">
    <name type="scientific">Elliptochloris bilobata</name>
    <dbReference type="NCBI Taxonomy" id="381761"/>
    <lineage>
        <taxon>Eukaryota</taxon>
        <taxon>Viridiplantae</taxon>
        <taxon>Chlorophyta</taxon>
        <taxon>core chlorophytes</taxon>
        <taxon>Trebouxiophyceae</taxon>
        <taxon>Trebouxiophyceae incertae sedis</taxon>
        <taxon>Elliptochloris clade</taxon>
        <taxon>Elliptochloris</taxon>
    </lineage>
</organism>
<dbReference type="AlphaFoldDB" id="A0AAW1SCN4"/>
<dbReference type="EC" id="2.7.1.59" evidence="2"/>
<dbReference type="Gene3D" id="3.30.420.40">
    <property type="match status" value="2"/>
</dbReference>
<dbReference type="PANTHER" id="PTHR43190:SF3">
    <property type="entry name" value="N-ACETYL-D-GLUCOSAMINE KINASE"/>
    <property type="match status" value="1"/>
</dbReference>
<evidence type="ECO:0000313" key="6">
    <source>
        <dbReference type="EMBL" id="KAK9843694.1"/>
    </source>
</evidence>
<evidence type="ECO:0000313" key="7">
    <source>
        <dbReference type="Proteomes" id="UP001445335"/>
    </source>
</evidence>
<evidence type="ECO:0000256" key="4">
    <source>
        <dbReference type="ARBA" id="ARBA00031123"/>
    </source>
</evidence>
<comment type="caution">
    <text evidence="6">The sequence shown here is derived from an EMBL/GenBank/DDBJ whole genome shotgun (WGS) entry which is preliminary data.</text>
</comment>
<dbReference type="SUPFAM" id="SSF53067">
    <property type="entry name" value="Actin-like ATPase domain"/>
    <property type="match status" value="2"/>
</dbReference>
<dbReference type="EMBL" id="JALJOU010000005">
    <property type="protein sequence ID" value="KAK9843694.1"/>
    <property type="molecule type" value="Genomic_DNA"/>
</dbReference>
<proteinExistence type="inferred from homology"/>
<feature type="domain" description="ATPase BadF/BadG/BcrA/BcrD type" evidence="5">
    <location>
        <begin position="83"/>
        <end position="252"/>
    </location>
</feature>
<dbReference type="InterPro" id="IPR002731">
    <property type="entry name" value="ATPase_BadF"/>
</dbReference>
<keyword evidence="7" id="KW-1185">Reference proteome</keyword>
<evidence type="ECO:0000259" key="5">
    <source>
        <dbReference type="Pfam" id="PF01869"/>
    </source>
</evidence>
<evidence type="ECO:0000256" key="3">
    <source>
        <dbReference type="ARBA" id="ARBA00014974"/>
    </source>
</evidence>
<name>A0AAW1SCN4_9CHLO</name>
<evidence type="ECO:0000256" key="2">
    <source>
        <dbReference type="ARBA" id="ARBA00012122"/>
    </source>
</evidence>
<dbReference type="Proteomes" id="UP001445335">
    <property type="component" value="Unassembled WGS sequence"/>
</dbReference>